<protein>
    <submittedName>
        <fullName evidence="3">Uncharacterized protein</fullName>
    </submittedName>
</protein>
<dbReference type="OrthoDB" id="600752at2759"/>
<dbReference type="GO" id="GO:0001709">
    <property type="term" value="P:cell fate determination"/>
    <property type="evidence" value="ECO:0007669"/>
    <property type="project" value="TreeGrafter"/>
</dbReference>
<reference evidence="3" key="1">
    <citation type="submission" date="2020-01" db="EMBL/GenBank/DDBJ databases">
        <authorList>
            <person name="Mishra B."/>
        </authorList>
    </citation>
    <scope>NUCLEOTIDE SEQUENCE [LARGE SCALE GENOMIC DNA]</scope>
</reference>
<dbReference type="PANTHER" id="PTHR33184:SF11">
    <property type="entry name" value="BETA-1,3-N-ACETYLGLUCOSAMINYLTRANSFERASE FAMILY PROTEIN"/>
    <property type="match status" value="1"/>
</dbReference>
<comment type="caution">
    <text evidence="3">The sequence shown here is derived from an EMBL/GenBank/DDBJ whole genome shotgun (WGS) entry which is preliminary data.</text>
</comment>
<dbReference type="PANTHER" id="PTHR33184">
    <property type="entry name" value="PROTEIN TAPETUM DETERMINANT 1-LIKE-RELATED"/>
    <property type="match status" value="1"/>
</dbReference>
<evidence type="ECO:0000313" key="4">
    <source>
        <dbReference type="Proteomes" id="UP000467841"/>
    </source>
</evidence>
<evidence type="ECO:0000256" key="2">
    <source>
        <dbReference type="SAM" id="SignalP"/>
    </source>
</evidence>
<keyword evidence="1 2" id="KW-0732">Signal</keyword>
<feature type="chain" id="PRO_5025609613" evidence="2">
    <location>
        <begin position="21"/>
        <end position="124"/>
    </location>
</feature>
<dbReference type="AlphaFoldDB" id="A0A6D2K4J6"/>
<evidence type="ECO:0000313" key="3">
    <source>
        <dbReference type="EMBL" id="CAA7048112.1"/>
    </source>
</evidence>
<dbReference type="Pfam" id="PF24068">
    <property type="entry name" value="TPD1_C"/>
    <property type="match status" value="1"/>
</dbReference>
<organism evidence="3 4">
    <name type="scientific">Microthlaspi erraticum</name>
    <dbReference type="NCBI Taxonomy" id="1685480"/>
    <lineage>
        <taxon>Eukaryota</taxon>
        <taxon>Viridiplantae</taxon>
        <taxon>Streptophyta</taxon>
        <taxon>Embryophyta</taxon>
        <taxon>Tracheophyta</taxon>
        <taxon>Spermatophyta</taxon>
        <taxon>Magnoliopsida</taxon>
        <taxon>eudicotyledons</taxon>
        <taxon>Gunneridae</taxon>
        <taxon>Pentapetalae</taxon>
        <taxon>rosids</taxon>
        <taxon>malvids</taxon>
        <taxon>Brassicales</taxon>
        <taxon>Brassicaceae</taxon>
        <taxon>Coluteocarpeae</taxon>
        <taxon>Microthlaspi</taxon>
    </lineage>
</organism>
<accession>A0A6D2K4J6</accession>
<dbReference type="Proteomes" id="UP000467841">
    <property type="component" value="Unassembled WGS sequence"/>
</dbReference>
<proteinExistence type="predicted"/>
<feature type="signal peptide" evidence="2">
    <location>
        <begin position="1"/>
        <end position="20"/>
    </location>
</feature>
<dbReference type="PROSITE" id="PS51257">
    <property type="entry name" value="PROKAR_LIPOPROTEIN"/>
    <property type="match status" value="1"/>
</dbReference>
<evidence type="ECO:0000256" key="1">
    <source>
        <dbReference type="ARBA" id="ARBA00022729"/>
    </source>
</evidence>
<gene>
    <name evidence="3" type="ORF">MERR_LOCUS35347</name>
</gene>
<dbReference type="InterPro" id="IPR040361">
    <property type="entry name" value="TPD1"/>
</dbReference>
<dbReference type="EMBL" id="CACVBM020001385">
    <property type="protein sequence ID" value="CAA7048112.1"/>
    <property type="molecule type" value="Genomic_DNA"/>
</dbReference>
<sequence length="124" mass="13278">MEFALKYFVIFLLLSMVTQGLCGCTFDEIEIGTERTGKEISGQTEWKVTVINTCTCPQKNVTLSCSGFSPVNPVDSGLLLPQGNTCLLIKGEALSAGGTAEFAYAGEPYIFKPVSSTVDPSCNH</sequence>
<keyword evidence="4" id="KW-1185">Reference proteome</keyword>
<name>A0A6D2K4J6_9BRAS</name>